<dbReference type="SMART" id="SM00881">
    <property type="entry name" value="CoA_binding"/>
    <property type="match status" value="1"/>
</dbReference>
<dbReference type="PANTHER" id="PTHR33303:SF2">
    <property type="entry name" value="COA-BINDING DOMAIN-CONTAINING PROTEIN"/>
    <property type="match status" value="1"/>
</dbReference>
<dbReference type="Gene3D" id="3.40.50.720">
    <property type="entry name" value="NAD(P)-binding Rossmann-like Domain"/>
    <property type="match status" value="1"/>
</dbReference>
<dbReference type="EMBL" id="KZ857383">
    <property type="protein sequence ID" value="RDX54937.1"/>
    <property type="molecule type" value="Genomic_DNA"/>
</dbReference>
<organism evidence="2 3">
    <name type="scientific">Lentinus brumalis</name>
    <dbReference type="NCBI Taxonomy" id="2498619"/>
    <lineage>
        <taxon>Eukaryota</taxon>
        <taxon>Fungi</taxon>
        <taxon>Dikarya</taxon>
        <taxon>Basidiomycota</taxon>
        <taxon>Agaricomycotina</taxon>
        <taxon>Agaricomycetes</taxon>
        <taxon>Polyporales</taxon>
        <taxon>Polyporaceae</taxon>
        <taxon>Lentinus</taxon>
    </lineage>
</organism>
<dbReference type="Pfam" id="PF13380">
    <property type="entry name" value="CoA_binding_2"/>
    <property type="match status" value="1"/>
</dbReference>
<sequence>MSSLTDIQKKFLSAPHYAVVGASKDQAKYGTKVLKWYQARNKDVTPVHPKEDELEGLKTVRSIADLSAPTETSISVITPPKVTLGILEKTKELGVPALWLQPGAEDEIVVSYIKENGLEDKVIYGGPCILVEGDGVIKSLL</sequence>
<dbReference type="Proteomes" id="UP000256964">
    <property type="component" value="Unassembled WGS sequence"/>
</dbReference>
<evidence type="ECO:0000313" key="2">
    <source>
        <dbReference type="EMBL" id="RDX54937.1"/>
    </source>
</evidence>
<dbReference type="InterPro" id="IPR003781">
    <property type="entry name" value="CoA-bd"/>
</dbReference>
<dbReference type="AlphaFoldDB" id="A0A371DQW2"/>
<proteinExistence type="predicted"/>
<feature type="domain" description="CoA-binding" evidence="1">
    <location>
        <begin position="11"/>
        <end position="104"/>
    </location>
</feature>
<accession>A0A371DQW2</accession>
<name>A0A371DQW2_9APHY</name>
<dbReference type="PANTHER" id="PTHR33303">
    <property type="entry name" value="CYTOPLASMIC PROTEIN-RELATED"/>
    <property type="match status" value="1"/>
</dbReference>
<dbReference type="InterPro" id="IPR036291">
    <property type="entry name" value="NAD(P)-bd_dom_sf"/>
</dbReference>
<evidence type="ECO:0000313" key="3">
    <source>
        <dbReference type="Proteomes" id="UP000256964"/>
    </source>
</evidence>
<keyword evidence="3" id="KW-1185">Reference proteome</keyword>
<gene>
    <name evidence="2" type="ORF">OH76DRAFT_1397251</name>
</gene>
<dbReference type="STRING" id="139420.A0A371DQW2"/>
<dbReference type="OrthoDB" id="5138418at2759"/>
<reference evidence="2 3" key="1">
    <citation type="journal article" date="2018" name="Biotechnol. Biofuels">
        <title>Integrative visual omics of the white-rot fungus Polyporus brumalis exposes the biotechnological potential of its oxidative enzymes for delignifying raw plant biomass.</title>
        <authorList>
            <person name="Miyauchi S."/>
            <person name="Rancon A."/>
            <person name="Drula E."/>
            <person name="Hage H."/>
            <person name="Chaduli D."/>
            <person name="Favel A."/>
            <person name="Grisel S."/>
            <person name="Henrissat B."/>
            <person name="Herpoel-Gimbert I."/>
            <person name="Ruiz-Duenas F.J."/>
            <person name="Chevret D."/>
            <person name="Hainaut M."/>
            <person name="Lin J."/>
            <person name="Wang M."/>
            <person name="Pangilinan J."/>
            <person name="Lipzen A."/>
            <person name="Lesage-Meessen L."/>
            <person name="Navarro D."/>
            <person name="Riley R."/>
            <person name="Grigoriev I.V."/>
            <person name="Zhou S."/>
            <person name="Raouche S."/>
            <person name="Rosso M.N."/>
        </authorList>
    </citation>
    <scope>NUCLEOTIDE SEQUENCE [LARGE SCALE GENOMIC DNA]</scope>
    <source>
        <strain evidence="2 3">BRFM 1820</strain>
    </source>
</reference>
<dbReference type="SUPFAM" id="SSF51735">
    <property type="entry name" value="NAD(P)-binding Rossmann-fold domains"/>
    <property type="match status" value="1"/>
</dbReference>
<protein>
    <submittedName>
        <fullName evidence="2">NAD-P-binding protein</fullName>
    </submittedName>
</protein>
<evidence type="ECO:0000259" key="1">
    <source>
        <dbReference type="SMART" id="SM00881"/>
    </source>
</evidence>